<keyword evidence="2" id="KW-1185">Reference proteome</keyword>
<name>A0ABR8T3T9_9BACL</name>
<evidence type="ECO:0000313" key="1">
    <source>
        <dbReference type="EMBL" id="MBD7970449.1"/>
    </source>
</evidence>
<sequence>MVDNNFFNSEQHQRMNEYLERQNKLLAPYLETQQRIVSIYNSEGYQAALKATEIWNNQSINPITLDLNSMVSDLSHNINSIKFALPALETIENLPDYSDLLNRVEYTLSNYENNETLQRLLSEEVPVQTCDKFKNVITNGYSHVKAEIVDIVRKDKPEDRPTWAILLVIIMREISKPLIPIAITTTLATSWNAETNTTNDITNKTTINNYTTVNHVSNKATNVNVDYNEQTNLTLEEQQQMIECLNDFLDTICKK</sequence>
<organism evidence="1 2">
    <name type="scientific">Paenibacillus gallinarum</name>
    <dbReference type="NCBI Taxonomy" id="2762232"/>
    <lineage>
        <taxon>Bacteria</taxon>
        <taxon>Bacillati</taxon>
        <taxon>Bacillota</taxon>
        <taxon>Bacilli</taxon>
        <taxon>Bacillales</taxon>
        <taxon>Paenibacillaceae</taxon>
        <taxon>Paenibacillus</taxon>
    </lineage>
</organism>
<dbReference type="Proteomes" id="UP000608071">
    <property type="component" value="Unassembled WGS sequence"/>
</dbReference>
<dbReference type="RefSeq" id="WP_191803565.1">
    <property type="nucleotide sequence ID" value="NZ_JACSQL010000012.1"/>
</dbReference>
<evidence type="ECO:0000313" key="2">
    <source>
        <dbReference type="Proteomes" id="UP000608071"/>
    </source>
</evidence>
<comment type="caution">
    <text evidence="1">The sequence shown here is derived from an EMBL/GenBank/DDBJ whole genome shotgun (WGS) entry which is preliminary data.</text>
</comment>
<gene>
    <name evidence="1" type="ORF">H9647_20485</name>
</gene>
<dbReference type="EMBL" id="JACSQL010000012">
    <property type="protein sequence ID" value="MBD7970449.1"/>
    <property type="molecule type" value="Genomic_DNA"/>
</dbReference>
<proteinExistence type="predicted"/>
<accession>A0ABR8T3T9</accession>
<protein>
    <submittedName>
        <fullName evidence="1">Uncharacterized protein</fullName>
    </submittedName>
</protein>
<reference evidence="1 2" key="1">
    <citation type="submission" date="2020-08" db="EMBL/GenBank/DDBJ databases">
        <title>A Genomic Blueprint of the Chicken Gut Microbiome.</title>
        <authorList>
            <person name="Gilroy R."/>
            <person name="Ravi A."/>
            <person name="Getino M."/>
            <person name="Pursley I."/>
            <person name="Horton D.L."/>
            <person name="Alikhan N.-F."/>
            <person name="Baker D."/>
            <person name="Gharbi K."/>
            <person name="Hall N."/>
            <person name="Watson M."/>
            <person name="Adriaenssens E.M."/>
            <person name="Foster-Nyarko E."/>
            <person name="Jarju S."/>
            <person name="Secka A."/>
            <person name="Antonio M."/>
            <person name="Oren A."/>
            <person name="Chaudhuri R."/>
            <person name="La Ragione R.M."/>
            <person name="Hildebrand F."/>
            <person name="Pallen M.J."/>
        </authorList>
    </citation>
    <scope>NUCLEOTIDE SEQUENCE [LARGE SCALE GENOMIC DNA]</scope>
    <source>
        <strain evidence="1 2">Sa2BVA9</strain>
    </source>
</reference>